<name>A0A7L5APM3_9MICO</name>
<dbReference type="AlphaFoldDB" id="A0A7L5APM3"/>
<feature type="transmembrane region" description="Helical" evidence="2">
    <location>
        <begin position="38"/>
        <end position="61"/>
    </location>
</feature>
<keyword evidence="2" id="KW-0472">Membrane</keyword>
<proteinExistence type="inferred from homology"/>
<keyword evidence="5" id="KW-1185">Reference proteome</keyword>
<dbReference type="KEGG" id="mant:BHD05_14475"/>
<feature type="transmembrane region" description="Helical" evidence="2">
    <location>
        <begin position="274"/>
        <end position="290"/>
    </location>
</feature>
<feature type="transmembrane region" description="Helical" evidence="2">
    <location>
        <begin position="249"/>
        <end position="268"/>
    </location>
</feature>
<feature type="transmembrane region" description="Helical" evidence="2">
    <location>
        <begin position="129"/>
        <end position="146"/>
    </location>
</feature>
<comment type="similarity">
    <text evidence="1">Belongs to the EamA transporter family.</text>
</comment>
<dbReference type="InterPro" id="IPR052756">
    <property type="entry name" value="Alkyne_AA_exporter"/>
</dbReference>
<dbReference type="GO" id="GO:0016020">
    <property type="term" value="C:membrane"/>
    <property type="evidence" value="ECO:0007669"/>
    <property type="project" value="InterPro"/>
</dbReference>
<sequence>MPPVRPVGGIPPLVLLAILVTIVAWASAFIVIRGVGPHFSGGGLALARLLVGSLLLGLLLIGRRWVAPTRREWMLITGFGVAWFGVYNIALNIAEQTLDAGTTAMIVNIGPVLIALGAGLFLGEGISRWLAIGAGVAFSGVLMIGLGSGGGSLGDGSGVLWCLAAAVTYAIGVLLQKPALRRLPAAQVTWLGCTIGAVACLPFVGQLAADVRDAPASAVAGAVYLGAVPTALAFSTWAYALSRMPAGQLGISTYVVPPLVIVLGFLVFAEVPTVPAIVGGGVCLAGVGLSRRRSRVR</sequence>
<dbReference type="InterPro" id="IPR037185">
    <property type="entry name" value="EmrE-like"/>
</dbReference>
<protein>
    <submittedName>
        <fullName evidence="4">Multidrug transporter</fullName>
    </submittedName>
</protein>
<gene>
    <name evidence="4" type="ORF">BHD05_14475</name>
</gene>
<keyword evidence="2" id="KW-0812">Transmembrane</keyword>
<dbReference type="InterPro" id="IPR000620">
    <property type="entry name" value="EamA_dom"/>
</dbReference>
<dbReference type="Proteomes" id="UP000464507">
    <property type="component" value="Chromosome"/>
</dbReference>
<dbReference type="PANTHER" id="PTHR12715">
    <property type="entry name" value="TRANSPORTER, DRUG/METABOLITE EXPORTER FAMILY"/>
    <property type="match status" value="1"/>
</dbReference>
<feature type="transmembrane region" description="Helical" evidence="2">
    <location>
        <begin position="73"/>
        <end position="94"/>
    </location>
</feature>
<accession>A0A7L5APM3</accession>
<dbReference type="EMBL" id="CP017146">
    <property type="protein sequence ID" value="QHO71234.1"/>
    <property type="molecule type" value="Genomic_DNA"/>
</dbReference>
<dbReference type="Pfam" id="PF00892">
    <property type="entry name" value="EamA"/>
    <property type="match status" value="2"/>
</dbReference>
<dbReference type="SUPFAM" id="SSF103481">
    <property type="entry name" value="Multidrug resistance efflux transporter EmrE"/>
    <property type="match status" value="2"/>
</dbReference>
<evidence type="ECO:0000256" key="2">
    <source>
        <dbReference type="SAM" id="Phobius"/>
    </source>
</evidence>
<evidence type="ECO:0000313" key="5">
    <source>
        <dbReference type="Proteomes" id="UP000464507"/>
    </source>
</evidence>
<feature type="transmembrane region" description="Helical" evidence="2">
    <location>
        <begin position="100"/>
        <end position="122"/>
    </location>
</feature>
<dbReference type="OrthoDB" id="3744378at2"/>
<evidence type="ECO:0000313" key="4">
    <source>
        <dbReference type="EMBL" id="QHO71234.1"/>
    </source>
</evidence>
<feature type="domain" description="EamA" evidence="3">
    <location>
        <begin position="157"/>
        <end position="289"/>
    </location>
</feature>
<evidence type="ECO:0000259" key="3">
    <source>
        <dbReference type="Pfam" id="PF00892"/>
    </source>
</evidence>
<organism evidence="4 5">
    <name type="scientific">Marisediminicola antarctica</name>
    <dbReference type="NCBI Taxonomy" id="674079"/>
    <lineage>
        <taxon>Bacteria</taxon>
        <taxon>Bacillati</taxon>
        <taxon>Actinomycetota</taxon>
        <taxon>Actinomycetes</taxon>
        <taxon>Micrococcales</taxon>
        <taxon>Microbacteriaceae</taxon>
        <taxon>Marisediminicola</taxon>
    </lineage>
</organism>
<feature type="transmembrane region" description="Helical" evidence="2">
    <location>
        <begin position="221"/>
        <end position="242"/>
    </location>
</feature>
<reference evidence="4 5" key="1">
    <citation type="submission" date="2016-09" db="EMBL/GenBank/DDBJ databases">
        <title>Complete genome sequence of microbes from the polar regions.</title>
        <authorList>
            <person name="Liao L."/>
            <person name="Chen B."/>
        </authorList>
    </citation>
    <scope>NUCLEOTIDE SEQUENCE [LARGE SCALE GENOMIC DNA]</scope>
    <source>
        <strain evidence="4 5">ZS314</strain>
    </source>
</reference>
<feature type="transmembrane region" description="Helical" evidence="2">
    <location>
        <begin position="188"/>
        <end position="209"/>
    </location>
</feature>
<feature type="transmembrane region" description="Helical" evidence="2">
    <location>
        <begin position="158"/>
        <end position="176"/>
    </location>
</feature>
<keyword evidence="2" id="KW-1133">Transmembrane helix</keyword>
<dbReference type="PANTHER" id="PTHR12715:SF4">
    <property type="entry name" value="EAMA DOMAIN-CONTAINING PROTEIN"/>
    <property type="match status" value="1"/>
</dbReference>
<evidence type="ECO:0000256" key="1">
    <source>
        <dbReference type="ARBA" id="ARBA00007362"/>
    </source>
</evidence>
<feature type="transmembrane region" description="Helical" evidence="2">
    <location>
        <begin position="12"/>
        <end position="32"/>
    </location>
</feature>
<dbReference type="Gene3D" id="1.10.3730.20">
    <property type="match status" value="1"/>
</dbReference>
<feature type="domain" description="EamA" evidence="3">
    <location>
        <begin position="15"/>
        <end position="145"/>
    </location>
</feature>